<accession>A0A1H6F0G9</accession>
<proteinExistence type="predicted"/>
<organism evidence="1 2">
    <name type="scientific">Nonomuraea solani</name>
    <dbReference type="NCBI Taxonomy" id="1144553"/>
    <lineage>
        <taxon>Bacteria</taxon>
        <taxon>Bacillati</taxon>
        <taxon>Actinomycetota</taxon>
        <taxon>Actinomycetes</taxon>
        <taxon>Streptosporangiales</taxon>
        <taxon>Streptosporangiaceae</taxon>
        <taxon>Nonomuraea</taxon>
    </lineage>
</organism>
<reference evidence="1 2" key="1">
    <citation type="submission" date="2016-10" db="EMBL/GenBank/DDBJ databases">
        <authorList>
            <person name="de Groot N.N."/>
        </authorList>
    </citation>
    <scope>NUCLEOTIDE SEQUENCE [LARGE SCALE GENOMIC DNA]</scope>
    <source>
        <strain evidence="1 2">CGMCC 4.7037</strain>
    </source>
</reference>
<dbReference type="AlphaFoldDB" id="A0A1H6F0G9"/>
<evidence type="ECO:0000313" key="1">
    <source>
        <dbReference type="EMBL" id="SEH03093.1"/>
    </source>
</evidence>
<dbReference type="Proteomes" id="UP000236732">
    <property type="component" value="Unassembled WGS sequence"/>
</dbReference>
<protein>
    <submittedName>
        <fullName evidence="1">Uncharacterized protein</fullName>
    </submittedName>
</protein>
<dbReference type="EMBL" id="FNVT01000032">
    <property type="protein sequence ID" value="SEH03093.1"/>
    <property type="molecule type" value="Genomic_DNA"/>
</dbReference>
<evidence type="ECO:0000313" key="2">
    <source>
        <dbReference type="Proteomes" id="UP000236732"/>
    </source>
</evidence>
<dbReference type="InterPro" id="IPR049735">
    <property type="entry name" value="NovE/LmbU-like"/>
</dbReference>
<sequence length="231" mass="26010">MTVSVFNSAEAISKKAPVCLQKSGLIFSGTPTFRAWELIGLELLRAANSSTWWIADWLAYGESAFQDRYQEAARKTSLSYQTLRNYAWVARQFALPRRRDHLSFGHHAEVAALDPPEQDYWLRRAEEFTWSRNKLRNEVRASLRERQGPKSMAGADEIPVEEAHNPASNNGYPPVDTNGLSIKLSHEQLNRLTATANSHGLSLEEWAVQVLEFVSNNPVQAAAMPLESIND</sequence>
<keyword evidence="2" id="KW-1185">Reference proteome</keyword>
<dbReference type="NCBIfam" id="NF038070">
    <property type="entry name" value="LmbU_fam_TF"/>
    <property type="match status" value="1"/>
</dbReference>
<gene>
    <name evidence="1" type="ORF">SAMN05444920_132102</name>
</gene>
<name>A0A1H6F0G9_9ACTN</name>